<dbReference type="InterPro" id="IPR001584">
    <property type="entry name" value="Integrase_cat-core"/>
</dbReference>
<dbReference type="InterPro" id="IPR012337">
    <property type="entry name" value="RNaseH-like_sf"/>
</dbReference>
<feature type="compositionally biased region" description="Basic and acidic residues" evidence="1">
    <location>
        <begin position="454"/>
        <end position="475"/>
    </location>
</feature>
<reference evidence="3 4" key="1">
    <citation type="submission" date="2024-02" db="EMBL/GenBank/DDBJ databases">
        <authorList>
            <person name="Chen Y."/>
            <person name="Shah S."/>
            <person name="Dougan E. K."/>
            <person name="Thang M."/>
            <person name="Chan C."/>
        </authorList>
    </citation>
    <scope>NUCLEOTIDE SEQUENCE [LARGE SCALE GENOMIC DNA]</scope>
</reference>
<sequence length="1984" mass="224020">MSPIRIFQSSADDPLLPEDRGAHQLRSGTQKRLLGTVKDIYQAYKLENDIYTNRSYEARRLRQHYGCDLCEVYGGYANITAEALHQGLRAIQPVDAVHGIQLQTKEDHELLRALLLRRRPFLTIWEIRCDPWSRIQHLNYTQEELHKIQAEQQLHMAEMVKTIKAQRAYHGHFLLENPWGTSFWEQASIRELQQLSGVELRKGSMCRFGLRGGQGLLLRKDTGWCSDLPEVLDYIALECPGVSVSHVHEECLGTNARRGQIYTRSLARSVIRGLCQALQARGDERFCVCQDGPTVLTTSTTSTVDGHEVWQTHWQSTHTAQTCEQHEIWYVDINRDEASWLPILKEVEERLHNKISVQLNLKPDTAFYEQIAQLVPWTIHLIQIAKTPKARRLPLNLLQNHPVSHRAVVMRLNSGHIQIETEVVQEIAKNPAARFSTPVAYAVFIYGNAPMTSYDHEDDKQPEAEREQVKHRPQVEPEETSTPQLSGHRDLTFPTLPPGVVPEWMKNVIRRLHTNLGHPSKESLVRHLAHAGASGEALLAAKHLRCTVCERTKAPSIPRPTKVVTARRFNDRLLLDIIYIKDITGTSHMLLSQVDDGTTYHVADYLDDRSEKSVTDLLIKGWFRIFGPPDEMLLDAEGSFRSWGFEILAAQAGIRVRFVPADAHWQLGRAERRGQALKWVLRRLINQFAPTTREELELLITMAVASKNRLARRSGASPNQWVFGREPKIPSTLLSEPDAIEAKQVIQDSEKLRHVEQVRHQALKDYLDFEHHESLRNAMLRKSRPWRGPLFVGQRVAYFRQRNQLDGEGTAEGYRQGMIIGLDPGPTGSVWIRNNRGRTVQVAREQVRGVEGEELWTPSSDDLRMLRTAEQDLSKKHAQGYAQPEQAPRQIEGRLILDASGQPQQAALPAPPPVLALMPPPVSDLEDNIAAAEPAAAAEAEAAPPATRTLELAAPTTSRKRPAAVTFAPIPEEDDIDLDARPSQAPRAMPQASSASQEHVPSWFLDPDGRHTMVLENAQTLQAPPPELHQTGQCRYRTSWAYHDNNWSKLEDRVDWQHLTEPQQALPHTMDRLVTSFGPDQFKGRRPSIESAPGMKRTAEESNLPGRADGSRRRSSAAEQATTATAEQTPTTPAEPTASAAAGTTAHDTPASPPPDAETPAAPAEDTVNNALVTYCRSCGSKDTTIDAAAQTCCIRCLSHEFVTEPHLVNSWFDELEQITAMKTAPSLAHYHTRCKTWVPAHLKDLEEITLPHTHELDDLHRTQSHLMGIGQTHRGLPQHVWHSTGTPWSIAVKTDDWHWLQVFQPGTPDLSELEVVPEKILAIEHVQLPMTKQQAKAARQRTPRLSRREQRWLTRHGRHCTWLLGWDGNPPELPPLFQQEDFSKAYLNFVQDISNGSTTSADPQALQDAQQHTMHGRPTWAQRHWQAYTTASHFNKGNKPSHEVITGPNSSSDDEERQDDESGGRAAKQAMKREVPWRAIAKKDVPAFIKAMQDEWSEWTKWSSCVAIWPKKGEIDERLILKSRVCYRWKPKDGGTSFKAKARVVVLGFQDPPNDGISKEAIPEWQDPQLLYRLTAPVYGQANAPRRWFLHVLKVLTDLKWRQHSLDPCLFIQDDGAQVTALLGVHVDDIVTCCLKGFEFLLEQVKEAFVWGSEWEYDSFIFVGRKIQRQPDGSYTIDQTHYMAELYTTKITEELAADRSSLITEFRSGIGSLQWLAGTTRGDLAADVSLLQKPPSELMVSDLQEVNKVIKYARATSNAFFKVIPLKLEELLFITYGDSGWANAPKCKSQGGYVIVATNKGVLEEEQPASLLDWKSFRHQRILRSTLAAEAASLDRAHDTGQFIACVFSEMVDPTYRATCGTPLFEVIPVTDARSLWDSIHRLSTSFAEKRVEIDVAGLRQSCRNLRWVPTEKQAADALTKRCAKLRDSFRRWAEGPKVTLVDSRSAEDGENNDGWRKVSQVKENKDQCGFHETVDHETPLTF</sequence>
<feature type="compositionally biased region" description="Acidic residues" evidence="1">
    <location>
        <begin position="1453"/>
        <end position="1462"/>
    </location>
</feature>
<dbReference type="PROSITE" id="PS50994">
    <property type="entry name" value="INTEGRASE"/>
    <property type="match status" value="1"/>
</dbReference>
<dbReference type="InterPro" id="IPR036397">
    <property type="entry name" value="RNaseH_sf"/>
</dbReference>
<evidence type="ECO:0000259" key="2">
    <source>
        <dbReference type="PROSITE" id="PS50994"/>
    </source>
</evidence>
<feature type="region of interest" description="Disordered" evidence="1">
    <location>
        <begin position="973"/>
        <end position="999"/>
    </location>
</feature>
<feature type="region of interest" description="Disordered" evidence="1">
    <location>
        <begin position="454"/>
        <end position="492"/>
    </location>
</feature>
<evidence type="ECO:0000256" key="1">
    <source>
        <dbReference type="SAM" id="MobiDB-lite"/>
    </source>
</evidence>
<feature type="domain" description="Integrase catalytic" evidence="2">
    <location>
        <begin position="556"/>
        <end position="726"/>
    </location>
</feature>
<feature type="region of interest" description="Disordered" evidence="1">
    <location>
        <begin position="1434"/>
        <end position="1473"/>
    </location>
</feature>
<dbReference type="Proteomes" id="UP001642464">
    <property type="component" value="Unassembled WGS sequence"/>
</dbReference>
<evidence type="ECO:0000313" key="4">
    <source>
        <dbReference type="Proteomes" id="UP001642464"/>
    </source>
</evidence>
<feature type="region of interest" description="Disordered" evidence="1">
    <location>
        <begin position="1067"/>
        <end position="1165"/>
    </location>
</feature>
<evidence type="ECO:0000313" key="3">
    <source>
        <dbReference type="EMBL" id="CAK9101612.1"/>
    </source>
</evidence>
<organism evidence="3 4">
    <name type="scientific">Durusdinium trenchii</name>
    <dbReference type="NCBI Taxonomy" id="1381693"/>
    <lineage>
        <taxon>Eukaryota</taxon>
        <taxon>Sar</taxon>
        <taxon>Alveolata</taxon>
        <taxon>Dinophyceae</taxon>
        <taxon>Suessiales</taxon>
        <taxon>Symbiodiniaceae</taxon>
        <taxon>Durusdinium</taxon>
    </lineage>
</organism>
<dbReference type="EMBL" id="CAXAMM010041880">
    <property type="protein sequence ID" value="CAK9101612.1"/>
    <property type="molecule type" value="Genomic_DNA"/>
</dbReference>
<gene>
    <name evidence="3" type="ORF">SCF082_LOCUS47508</name>
</gene>
<protein>
    <submittedName>
        <fullName evidence="3">Retrovirus-related Pol polyprotein from transposon RE1 (Retro element 1) (AtRE1)</fullName>
    </submittedName>
</protein>
<accession>A0ABP0RLZ1</accession>
<name>A0ABP0RLZ1_9DINO</name>
<keyword evidence="4" id="KW-1185">Reference proteome</keyword>
<dbReference type="Gene3D" id="3.30.420.10">
    <property type="entry name" value="Ribonuclease H-like superfamily/Ribonuclease H"/>
    <property type="match status" value="1"/>
</dbReference>
<proteinExistence type="predicted"/>
<dbReference type="SUPFAM" id="SSF53098">
    <property type="entry name" value="Ribonuclease H-like"/>
    <property type="match status" value="1"/>
</dbReference>
<comment type="caution">
    <text evidence="3">The sequence shown here is derived from an EMBL/GenBank/DDBJ whole genome shotgun (WGS) entry which is preliminary data.</text>
</comment>
<feature type="compositionally biased region" description="Low complexity" evidence="1">
    <location>
        <begin position="1117"/>
        <end position="1150"/>
    </location>
</feature>